<accession>A0ABV8UG94</accession>
<dbReference type="InterPro" id="IPR003207">
    <property type="entry name" value="Ppandiol/glycerol_DeHydtase_su"/>
</dbReference>
<comment type="caution">
    <text evidence="1">The sequence shown here is derived from an EMBL/GenBank/DDBJ whole genome shotgun (WGS) entry which is preliminary data.</text>
</comment>
<dbReference type="Proteomes" id="UP001595799">
    <property type="component" value="Unassembled WGS sequence"/>
</dbReference>
<dbReference type="SUPFAM" id="SSF47148">
    <property type="entry name" value="Diol dehydratase, gamma subunit"/>
    <property type="match status" value="1"/>
</dbReference>
<proteinExistence type="predicted"/>
<evidence type="ECO:0000313" key="1">
    <source>
        <dbReference type="EMBL" id="MFC4350302.1"/>
    </source>
</evidence>
<gene>
    <name evidence="1" type="ORF">ACFOW6_01970</name>
</gene>
<evidence type="ECO:0000313" key="2">
    <source>
        <dbReference type="Proteomes" id="UP001595799"/>
    </source>
</evidence>
<keyword evidence="2" id="KW-1185">Reference proteome</keyword>
<dbReference type="PIRSF" id="PIRSF018505">
    <property type="entry name" value="Prpndl_dhdrts_sm"/>
    <property type="match status" value="1"/>
</dbReference>
<sequence>MTDRDFSAADYPIAERRPETVRGARGKTLDDLNIEAVAQGELEMEDLRITPQALLRQASIARSAGRAALADNFERAAEMTSLPQDEVMRIYELLRPGRSRGKQDLLDAAETLRRQFHAPQLAGFVEQAAAVYEKRGLFRRRY</sequence>
<reference evidence="2" key="1">
    <citation type="journal article" date="2019" name="Int. J. Syst. Evol. Microbiol.">
        <title>The Global Catalogue of Microorganisms (GCM) 10K type strain sequencing project: providing services to taxonomists for standard genome sequencing and annotation.</title>
        <authorList>
            <consortium name="The Broad Institute Genomics Platform"/>
            <consortium name="The Broad Institute Genome Sequencing Center for Infectious Disease"/>
            <person name="Wu L."/>
            <person name="Ma J."/>
        </authorList>
    </citation>
    <scope>NUCLEOTIDE SEQUENCE [LARGE SCALE GENOMIC DNA]</scope>
    <source>
        <strain evidence="2">CECT 8472</strain>
    </source>
</reference>
<dbReference type="Pfam" id="PF02287">
    <property type="entry name" value="Dehydratase_SU"/>
    <property type="match status" value="1"/>
</dbReference>
<organism evidence="1 2">
    <name type="scientific">Fodinicurvata halophila</name>
    <dbReference type="NCBI Taxonomy" id="1419723"/>
    <lineage>
        <taxon>Bacteria</taxon>
        <taxon>Pseudomonadati</taxon>
        <taxon>Pseudomonadota</taxon>
        <taxon>Alphaproteobacteria</taxon>
        <taxon>Rhodospirillales</taxon>
        <taxon>Rhodovibrionaceae</taxon>
        <taxon>Fodinicurvata</taxon>
    </lineage>
</organism>
<dbReference type="Gene3D" id="1.10.1510.20">
    <property type="entry name" value="Propanediol/glycerol dehydratase, small subunit"/>
    <property type="match status" value="1"/>
</dbReference>
<dbReference type="EMBL" id="JBHSCW010000001">
    <property type="protein sequence ID" value="MFC4350302.1"/>
    <property type="molecule type" value="Genomic_DNA"/>
</dbReference>
<name>A0ABV8UG94_9PROT</name>
<protein>
    <submittedName>
        <fullName evidence="1">Diol dehydratase small subunit</fullName>
    </submittedName>
</protein>
<dbReference type="InterPro" id="IPR036091">
    <property type="entry name" value="Prodiol/glycerol_DeHase__sf_su"/>
</dbReference>
<dbReference type="RefSeq" id="WP_382420611.1">
    <property type="nucleotide sequence ID" value="NZ_JBHSCW010000001.1"/>
</dbReference>